<evidence type="ECO:0000313" key="3">
    <source>
        <dbReference type="Proteomes" id="UP000314294"/>
    </source>
</evidence>
<feature type="compositionally biased region" description="Basic and acidic residues" evidence="1">
    <location>
        <begin position="359"/>
        <end position="372"/>
    </location>
</feature>
<protein>
    <submittedName>
        <fullName evidence="2">Uncharacterized protein</fullName>
    </submittedName>
</protein>
<feature type="region of interest" description="Disordered" evidence="1">
    <location>
        <begin position="64"/>
        <end position="156"/>
    </location>
</feature>
<sequence length="395" mass="42919">MQISLNNERTPRRSDRRFRPTCVARRLASADLLESLLVGFAVVVDLGLRGRVELDVANLAHGVAPSAEGRAPPGDRSSGTAPSSCRVSQPGSQSVCAPGPEPNPLLSGSPLGRSDGLNGRFIPARTEEDRINTKGWTREEGEGRRVRGGGGGQEALPASAVSSVSRRLACPSLHAARPPPLGTRETIHHGWDLGERSKFDRHKCSAIKTLFVFSCLPLSGPEIPQRPPQLKPPTRHDEHRHPSPLATGGFPPGARQQATGLQMDRCEHVTHSMGKDQNAPPNQPQLEAFLSQASDGRETEKEREGLCVLLHRRKHILHLSDPVAEAVLEPFVCAAECGCCCVQRVKDLEEHINTAKVEEQTQDRLPAAEKGPKASVYSEDTDIQDRLDTKSFRKG</sequence>
<comment type="caution">
    <text evidence="2">The sequence shown here is derived from an EMBL/GenBank/DDBJ whole genome shotgun (WGS) entry which is preliminary data.</text>
</comment>
<name>A0A4Z2GHW7_9TELE</name>
<proteinExistence type="predicted"/>
<evidence type="ECO:0000313" key="2">
    <source>
        <dbReference type="EMBL" id="TNN52765.1"/>
    </source>
</evidence>
<organism evidence="2 3">
    <name type="scientific">Liparis tanakae</name>
    <name type="common">Tanaka's snailfish</name>
    <dbReference type="NCBI Taxonomy" id="230148"/>
    <lineage>
        <taxon>Eukaryota</taxon>
        <taxon>Metazoa</taxon>
        <taxon>Chordata</taxon>
        <taxon>Craniata</taxon>
        <taxon>Vertebrata</taxon>
        <taxon>Euteleostomi</taxon>
        <taxon>Actinopterygii</taxon>
        <taxon>Neopterygii</taxon>
        <taxon>Teleostei</taxon>
        <taxon>Neoteleostei</taxon>
        <taxon>Acanthomorphata</taxon>
        <taxon>Eupercaria</taxon>
        <taxon>Perciformes</taxon>
        <taxon>Cottioidei</taxon>
        <taxon>Cottales</taxon>
        <taxon>Liparidae</taxon>
        <taxon>Liparis</taxon>
    </lineage>
</organism>
<dbReference type="EMBL" id="SRLO01000536">
    <property type="protein sequence ID" value="TNN52765.1"/>
    <property type="molecule type" value="Genomic_DNA"/>
</dbReference>
<feature type="compositionally biased region" description="Basic and acidic residues" evidence="1">
    <location>
        <begin position="383"/>
        <end position="395"/>
    </location>
</feature>
<keyword evidence="3" id="KW-1185">Reference proteome</keyword>
<dbReference type="Proteomes" id="UP000314294">
    <property type="component" value="Unassembled WGS sequence"/>
</dbReference>
<feature type="compositionally biased region" description="Basic and acidic residues" evidence="1">
    <location>
        <begin position="125"/>
        <end position="145"/>
    </location>
</feature>
<feature type="region of interest" description="Disordered" evidence="1">
    <location>
        <begin position="359"/>
        <end position="395"/>
    </location>
</feature>
<gene>
    <name evidence="2" type="ORF">EYF80_036998</name>
</gene>
<accession>A0A4Z2GHW7</accession>
<feature type="compositionally biased region" description="Polar residues" evidence="1">
    <location>
        <begin position="77"/>
        <end position="95"/>
    </location>
</feature>
<evidence type="ECO:0000256" key="1">
    <source>
        <dbReference type="SAM" id="MobiDB-lite"/>
    </source>
</evidence>
<reference evidence="2 3" key="1">
    <citation type="submission" date="2019-03" db="EMBL/GenBank/DDBJ databases">
        <title>First draft genome of Liparis tanakae, snailfish: a comprehensive survey of snailfish specific genes.</title>
        <authorList>
            <person name="Kim W."/>
            <person name="Song I."/>
            <person name="Jeong J.-H."/>
            <person name="Kim D."/>
            <person name="Kim S."/>
            <person name="Ryu S."/>
            <person name="Song J.Y."/>
            <person name="Lee S.K."/>
        </authorList>
    </citation>
    <scope>NUCLEOTIDE SEQUENCE [LARGE SCALE GENOMIC DNA]</scope>
    <source>
        <tissue evidence="2">Muscle</tissue>
    </source>
</reference>
<dbReference type="AlphaFoldDB" id="A0A4Z2GHW7"/>
<feature type="region of interest" description="Disordered" evidence="1">
    <location>
        <begin position="221"/>
        <end position="260"/>
    </location>
</feature>